<evidence type="ECO:0000256" key="1">
    <source>
        <dbReference type="ARBA" id="ARBA00010928"/>
    </source>
</evidence>
<dbReference type="InterPro" id="IPR036291">
    <property type="entry name" value="NAD(P)-bd_dom_sf"/>
</dbReference>
<organism evidence="4 5">
    <name type="scientific">Cohnella ginsengisoli</name>
    <dbReference type="NCBI Taxonomy" id="425004"/>
    <lineage>
        <taxon>Bacteria</taxon>
        <taxon>Bacillati</taxon>
        <taxon>Bacillota</taxon>
        <taxon>Bacilli</taxon>
        <taxon>Bacillales</taxon>
        <taxon>Paenibacillaceae</taxon>
        <taxon>Cohnella</taxon>
    </lineage>
</organism>
<accession>A0A9X4KMF8</accession>
<dbReference type="AlphaFoldDB" id="A0A9X4KMF8"/>
<dbReference type="InterPro" id="IPR000683">
    <property type="entry name" value="Gfo/Idh/MocA-like_OxRdtase_N"/>
</dbReference>
<evidence type="ECO:0000256" key="2">
    <source>
        <dbReference type="ARBA" id="ARBA00023002"/>
    </source>
</evidence>
<dbReference type="InterPro" id="IPR051317">
    <property type="entry name" value="Gfo/Idh/MocA_oxidoreduct"/>
</dbReference>
<evidence type="ECO:0000313" key="4">
    <source>
        <dbReference type="EMBL" id="MDG0794813.1"/>
    </source>
</evidence>
<dbReference type="GO" id="GO:0000166">
    <property type="term" value="F:nucleotide binding"/>
    <property type="evidence" value="ECO:0007669"/>
    <property type="project" value="InterPro"/>
</dbReference>
<protein>
    <submittedName>
        <fullName evidence="4">Gfo/Idh/MocA family oxidoreductase</fullName>
    </submittedName>
</protein>
<dbReference type="PANTHER" id="PTHR43708:SF5">
    <property type="entry name" value="CONSERVED EXPRESSED OXIDOREDUCTASE (EUROFUNG)-RELATED"/>
    <property type="match status" value="1"/>
</dbReference>
<name>A0A9X4KMF8_9BACL</name>
<feature type="domain" description="Gfo/Idh/MocA-like oxidoreductase N-terminal" evidence="3">
    <location>
        <begin position="5"/>
        <end position="117"/>
    </location>
</feature>
<dbReference type="Pfam" id="PF01408">
    <property type="entry name" value="GFO_IDH_MocA"/>
    <property type="match status" value="1"/>
</dbReference>
<comment type="similarity">
    <text evidence="1">Belongs to the Gfo/Idh/MocA family.</text>
</comment>
<dbReference type="SUPFAM" id="SSF51735">
    <property type="entry name" value="NAD(P)-binding Rossmann-fold domains"/>
    <property type="match status" value="1"/>
</dbReference>
<comment type="caution">
    <text evidence="4">The sequence shown here is derived from an EMBL/GenBank/DDBJ whole genome shotgun (WGS) entry which is preliminary data.</text>
</comment>
<gene>
    <name evidence="4" type="ORF">OMP38_31280</name>
</gene>
<evidence type="ECO:0000259" key="3">
    <source>
        <dbReference type="Pfam" id="PF01408"/>
    </source>
</evidence>
<sequence>MSAAVRFGIVGGGWRAEFFLRIAAALPERFEVAGIVVRSPDKAEAFRRKWNVPAFGSTREMLAAADAAFVVVSVPRSAAPDVLRELNAAGMPALCETPPAQTLEEMTKLYRSVGSQARIQVAEQYPFQPNHAARLAVAGSGKLGRVTLAEVSAAHDYHGIVLLRRFLGVGFENAAIRGMSFRSPITEGPGRDGPPATHRVVESVQTIAFFDFGDRLGMYDFTGDQYFSWIRSPRLLVRGEAGEINNFEVRYLRDYRSPVETQLRRVHAGHDGNLEGFHLKAILCGDEYVYRNEFAPGRLADDELAIAECLSRMADYAAGGPGFYSLAEACQDHYLGLLMHQAAKSGETVVSQTQIWSA</sequence>
<dbReference type="EMBL" id="JAPDHZ010000008">
    <property type="protein sequence ID" value="MDG0794813.1"/>
    <property type="molecule type" value="Genomic_DNA"/>
</dbReference>
<evidence type="ECO:0000313" key="5">
    <source>
        <dbReference type="Proteomes" id="UP001153387"/>
    </source>
</evidence>
<reference evidence="4 5" key="1">
    <citation type="submission" date="2022-10" db="EMBL/GenBank/DDBJ databases">
        <title>Comparative genomic analysis of Cohnella hashimotonis sp. nov., isolated from the International Space Station.</title>
        <authorList>
            <person name="Simpson A."/>
            <person name="Venkateswaran K."/>
        </authorList>
    </citation>
    <scope>NUCLEOTIDE SEQUENCE [LARGE SCALE GENOMIC DNA]</scope>
    <source>
        <strain evidence="4 5">DSM 18997</strain>
    </source>
</reference>
<keyword evidence="2" id="KW-0560">Oxidoreductase</keyword>
<proteinExistence type="inferred from homology"/>
<dbReference type="PANTHER" id="PTHR43708">
    <property type="entry name" value="CONSERVED EXPRESSED OXIDOREDUCTASE (EUROFUNG)"/>
    <property type="match status" value="1"/>
</dbReference>
<dbReference type="Proteomes" id="UP001153387">
    <property type="component" value="Unassembled WGS sequence"/>
</dbReference>
<dbReference type="RefSeq" id="WP_277568538.1">
    <property type="nucleotide sequence ID" value="NZ_JAPDHZ010000008.1"/>
</dbReference>
<keyword evidence="5" id="KW-1185">Reference proteome</keyword>
<dbReference type="GO" id="GO:0016491">
    <property type="term" value="F:oxidoreductase activity"/>
    <property type="evidence" value="ECO:0007669"/>
    <property type="project" value="UniProtKB-KW"/>
</dbReference>
<dbReference type="Gene3D" id="3.40.50.720">
    <property type="entry name" value="NAD(P)-binding Rossmann-like Domain"/>
    <property type="match status" value="1"/>
</dbReference>